<organism evidence="1 2">
    <name type="scientific">Paucilactobacillus suebicus DSM 5007 = KCTC 3549</name>
    <dbReference type="NCBI Taxonomy" id="1423807"/>
    <lineage>
        <taxon>Bacteria</taxon>
        <taxon>Bacillati</taxon>
        <taxon>Bacillota</taxon>
        <taxon>Bacilli</taxon>
        <taxon>Lactobacillales</taxon>
        <taxon>Lactobacillaceae</taxon>
        <taxon>Paucilactobacillus</taxon>
    </lineage>
</organism>
<sequence>MTNKIGVITMSILGTQTCAVCGKQITPPHSRYRIENDEVICNSCYKEAQIQPGQMHFGKIKMTSGQIKKQIRDIDKQAKLVERKASSIEIQLSATGVSAAAVSKVSKEQLAAVGLSIRGSERIITALFGTFEGSECLLMATHKKIMLLSEETLTTYDLPSVSKLVVHDAVVDFKFNAIPVTVHGDDTALAQKFVATVQEELVKYQV</sequence>
<keyword evidence="2" id="KW-1185">Reference proteome</keyword>
<evidence type="ECO:0000313" key="1">
    <source>
        <dbReference type="EMBL" id="KRM10556.1"/>
    </source>
</evidence>
<evidence type="ECO:0000313" key="2">
    <source>
        <dbReference type="Proteomes" id="UP000051820"/>
    </source>
</evidence>
<dbReference type="STRING" id="1423807.FD16_GL001158"/>
<accession>A0A0R1W7S4</accession>
<dbReference type="PATRIC" id="fig|1423807.3.peg.1178"/>
<proteinExistence type="predicted"/>
<dbReference type="EMBL" id="AZGF01000027">
    <property type="protein sequence ID" value="KRM10556.1"/>
    <property type="molecule type" value="Genomic_DNA"/>
</dbReference>
<dbReference type="AlphaFoldDB" id="A0A0R1W7S4"/>
<dbReference type="Proteomes" id="UP000051820">
    <property type="component" value="Unassembled WGS sequence"/>
</dbReference>
<gene>
    <name evidence="1" type="ORF">FD16_GL001158</name>
</gene>
<protein>
    <submittedName>
        <fullName evidence="1">Uncharacterized protein</fullName>
    </submittedName>
</protein>
<reference evidence="1 2" key="1">
    <citation type="journal article" date="2015" name="Genome Announc.">
        <title>Expanding the biotechnology potential of lactobacilli through comparative genomics of 213 strains and associated genera.</title>
        <authorList>
            <person name="Sun Z."/>
            <person name="Harris H.M."/>
            <person name="McCann A."/>
            <person name="Guo C."/>
            <person name="Argimon S."/>
            <person name="Zhang W."/>
            <person name="Yang X."/>
            <person name="Jeffery I.B."/>
            <person name="Cooney J.C."/>
            <person name="Kagawa T.F."/>
            <person name="Liu W."/>
            <person name="Song Y."/>
            <person name="Salvetti E."/>
            <person name="Wrobel A."/>
            <person name="Rasinkangas P."/>
            <person name="Parkhill J."/>
            <person name="Rea M.C."/>
            <person name="O'Sullivan O."/>
            <person name="Ritari J."/>
            <person name="Douillard F.P."/>
            <person name="Paul Ross R."/>
            <person name="Yang R."/>
            <person name="Briner A.E."/>
            <person name="Felis G.E."/>
            <person name="de Vos W.M."/>
            <person name="Barrangou R."/>
            <person name="Klaenhammer T.R."/>
            <person name="Caufield P.W."/>
            <person name="Cui Y."/>
            <person name="Zhang H."/>
            <person name="O'Toole P.W."/>
        </authorList>
    </citation>
    <scope>NUCLEOTIDE SEQUENCE [LARGE SCALE GENOMIC DNA]</scope>
    <source>
        <strain evidence="1 2">DSM 5007</strain>
    </source>
</reference>
<name>A0A0R1W7S4_9LACO</name>
<comment type="caution">
    <text evidence="1">The sequence shown here is derived from an EMBL/GenBank/DDBJ whole genome shotgun (WGS) entry which is preliminary data.</text>
</comment>